<keyword evidence="5 9" id="KW-0808">Transferase</keyword>
<evidence type="ECO:0000313" key="10">
    <source>
        <dbReference type="EMBL" id="MDT8903077.1"/>
    </source>
</evidence>
<comment type="caution">
    <text evidence="10">The sequence shown here is derived from an EMBL/GenBank/DDBJ whole genome shotgun (WGS) entry which is preliminary data.</text>
</comment>
<dbReference type="SUPFAM" id="SSF53756">
    <property type="entry name" value="UDP-Glycosyltransferase/glycogen phosphorylase"/>
    <property type="match status" value="1"/>
</dbReference>
<dbReference type="CDD" id="cd04300">
    <property type="entry name" value="GT35_Glycogen_Phosphorylase"/>
    <property type="match status" value="1"/>
</dbReference>
<name>A0ABU3P347_9FIRM</name>
<dbReference type="NCBIfam" id="TIGR02093">
    <property type="entry name" value="P_ylase"/>
    <property type="match status" value="1"/>
</dbReference>
<comment type="function">
    <text evidence="8">Phosphorylase is an important allosteric enzyme in carbohydrate metabolism. Enzymes from different sources differ in their regulatory mechanisms and in their natural substrates. However, all known phosphorylases share catalytic and structural properties.</text>
</comment>
<dbReference type="PIRSF" id="PIRSF000460">
    <property type="entry name" value="Pprylas_GlgP"/>
    <property type="match status" value="1"/>
</dbReference>
<dbReference type="Pfam" id="PF00343">
    <property type="entry name" value="Phosphorylase"/>
    <property type="match status" value="1"/>
</dbReference>
<keyword evidence="6 9" id="KW-0663">Pyridoxal phosphate</keyword>
<evidence type="ECO:0000256" key="8">
    <source>
        <dbReference type="ARBA" id="ARBA00025174"/>
    </source>
</evidence>
<comment type="similarity">
    <text evidence="3 9">Belongs to the glycogen phosphorylase family.</text>
</comment>
<dbReference type="InterPro" id="IPR035090">
    <property type="entry name" value="Pyridoxal_P_attach_site"/>
</dbReference>
<proteinExistence type="inferred from homology"/>
<gene>
    <name evidence="10" type="ORF">Q4T40_17725</name>
</gene>
<dbReference type="InterPro" id="IPR011833">
    <property type="entry name" value="Glycg_phsphrylas"/>
</dbReference>
<evidence type="ECO:0000256" key="2">
    <source>
        <dbReference type="ARBA" id="ARBA00001933"/>
    </source>
</evidence>
<dbReference type="EC" id="2.4.1.1" evidence="9"/>
<evidence type="ECO:0000256" key="3">
    <source>
        <dbReference type="ARBA" id="ARBA00006047"/>
    </source>
</evidence>
<comment type="function">
    <text evidence="9">Allosteric enzyme that catalyzes the rate-limiting step in glycogen catabolism, the phosphorolytic cleavage of glycogen to produce glucose-1-phosphate, and plays a central role in maintaining cellular and organismal glucose homeostasis.</text>
</comment>
<evidence type="ECO:0000256" key="1">
    <source>
        <dbReference type="ARBA" id="ARBA00001275"/>
    </source>
</evidence>
<dbReference type="Gene3D" id="3.40.50.2000">
    <property type="entry name" value="Glycogen Phosphorylase B"/>
    <property type="match status" value="2"/>
</dbReference>
<comment type="catalytic activity">
    <reaction evidence="1 9">
        <text>[(1-&gt;4)-alpha-D-glucosyl](n) + phosphate = [(1-&gt;4)-alpha-D-glucosyl](n-1) + alpha-D-glucose 1-phosphate</text>
        <dbReference type="Rhea" id="RHEA:41732"/>
        <dbReference type="Rhea" id="RHEA-COMP:9584"/>
        <dbReference type="Rhea" id="RHEA-COMP:9586"/>
        <dbReference type="ChEBI" id="CHEBI:15444"/>
        <dbReference type="ChEBI" id="CHEBI:43474"/>
        <dbReference type="ChEBI" id="CHEBI:58601"/>
        <dbReference type="EC" id="2.4.1.1"/>
    </reaction>
</comment>
<dbReference type="PANTHER" id="PTHR11468:SF3">
    <property type="entry name" value="GLYCOGEN PHOSPHORYLASE, LIVER FORM"/>
    <property type="match status" value="1"/>
</dbReference>
<dbReference type="EMBL" id="JAUOZS010000001">
    <property type="protein sequence ID" value="MDT8903077.1"/>
    <property type="molecule type" value="Genomic_DNA"/>
</dbReference>
<keyword evidence="4 9" id="KW-0328">Glycosyltransferase</keyword>
<accession>A0ABU3P347</accession>
<keyword evidence="7 9" id="KW-0119">Carbohydrate metabolism</keyword>
<comment type="cofactor">
    <cofactor evidence="2 9">
        <name>pyridoxal 5'-phosphate</name>
        <dbReference type="ChEBI" id="CHEBI:597326"/>
    </cofactor>
</comment>
<evidence type="ECO:0000256" key="5">
    <source>
        <dbReference type="ARBA" id="ARBA00022679"/>
    </source>
</evidence>
<sequence length="794" mass="89935">MLREKEEFKAAFIERLQALHGKSLEEASAQNKYAALGSLVRDYIGKRWVNTNKQYVAKGEKQVYYFSIEFLLGRLLDTYLRGMGVRDVWVEALAELGVDYAELEDQEHDAGLGNGGLGRLAACFLDSLAALELPGHGCGIRYKYGLFEQKIIDGDQVEHPDNWLKNGNIWEYRKIDKAVRVEFGGSFGAVLAVPYDIPILGFGNNTVNTLRLWSAEPTEGEMDFASFNQGNYLKAVEYKYSVEAISEILYPDDTHYEGRLLRLKQQYFLVSAGIQSILRTLRRKHGDIRLLPEKVAIHINDTHPALAVPELMRILMDEEGLGWDEAWQLTTGTISYTNHTIMPEALEKWPIDIFQSLLPRLWEIVHEINERFCHDLWHFYPGDWDRIAAMAITADGFVKMAHLAVAGSHSVNGVAKIHTEILKKDCMKLFYQYTPYKFNNKTNGITHRRWLMKANPGLASLITDTIGPSWMRHPTDLNRLQYFVADAPFQERLAAIKRDRKAALARFVKAKYELDLDPESIFDTQVKRIHVYKRQLLNALRIMELYNRLKENPRLDIVPRTFIFSGKAAPSYLLAKKVIKLVNALAAVINNDPAINGRMKVIFLENYGVTLAEMIIPASDVSEQISTASKEASGTGNMKFMMNGAVTVGTLDGANIEIRDAVGDDNIFIFGLKAEEVIEICANDQCNPRYLYQTDPRVRQVTEQLIDGSLPGGPDEFRPLYDYLVHGKGDFFELQDFAAYLDAQARVDARFRDRRAWAAMAAVNIARSGQFSSDHTVGEYAVGIWNIRPVPIGE</sequence>
<organism evidence="10 11">
    <name type="scientific">Anaeroselena agilis</name>
    <dbReference type="NCBI Taxonomy" id="3063788"/>
    <lineage>
        <taxon>Bacteria</taxon>
        <taxon>Bacillati</taxon>
        <taxon>Bacillota</taxon>
        <taxon>Negativicutes</taxon>
        <taxon>Acetonemataceae</taxon>
        <taxon>Anaeroselena</taxon>
    </lineage>
</organism>
<dbReference type="PANTHER" id="PTHR11468">
    <property type="entry name" value="GLYCOGEN PHOSPHORYLASE"/>
    <property type="match status" value="1"/>
</dbReference>
<evidence type="ECO:0000256" key="4">
    <source>
        <dbReference type="ARBA" id="ARBA00022676"/>
    </source>
</evidence>
<dbReference type="Proteomes" id="UP001254848">
    <property type="component" value="Unassembled WGS sequence"/>
</dbReference>
<evidence type="ECO:0000256" key="7">
    <source>
        <dbReference type="ARBA" id="ARBA00023277"/>
    </source>
</evidence>
<evidence type="ECO:0000313" key="11">
    <source>
        <dbReference type="Proteomes" id="UP001254848"/>
    </source>
</evidence>
<reference evidence="10 11" key="1">
    <citation type="submission" date="2023-07" db="EMBL/GenBank/DDBJ databases">
        <title>The novel representative of Negativicutes class, Anaeroselena agilis gen. nov. sp. nov.</title>
        <authorList>
            <person name="Prokofeva M.I."/>
            <person name="Elcheninov A.G."/>
            <person name="Klyukina A."/>
            <person name="Kublanov I.V."/>
            <person name="Frolov E.N."/>
            <person name="Podosokorskaya O.A."/>
        </authorList>
    </citation>
    <scope>NUCLEOTIDE SEQUENCE [LARGE SCALE GENOMIC DNA]</scope>
    <source>
        <strain evidence="10 11">4137-cl</strain>
    </source>
</reference>
<evidence type="ECO:0000256" key="9">
    <source>
        <dbReference type="RuleBase" id="RU000587"/>
    </source>
</evidence>
<dbReference type="GO" id="GO:0004645">
    <property type="term" value="F:1,4-alpha-oligoglucan phosphorylase activity"/>
    <property type="evidence" value="ECO:0007669"/>
    <property type="project" value="UniProtKB-EC"/>
</dbReference>
<dbReference type="PROSITE" id="PS00102">
    <property type="entry name" value="PHOSPHORYLASE"/>
    <property type="match status" value="1"/>
</dbReference>
<protein>
    <recommendedName>
        <fullName evidence="9">Alpha-1,4 glucan phosphorylase</fullName>
        <ecNumber evidence="9">2.4.1.1</ecNumber>
    </recommendedName>
</protein>
<dbReference type="InterPro" id="IPR000811">
    <property type="entry name" value="Glyco_trans_35"/>
</dbReference>
<dbReference type="RefSeq" id="WP_413781539.1">
    <property type="nucleotide sequence ID" value="NZ_JAUOZS010000001.1"/>
</dbReference>
<evidence type="ECO:0000256" key="6">
    <source>
        <dbReference type="ARBA" id="ARBA00022898"/>
    </source>
</evidence>
<keyword evidence="11" id="KW-1185">Reference proteome</keyword>